<gene>
    <name evidence="2" type="ORF">IAC55_01935</name>
</gene>
<dbReference type="Proteomes" id="UP000823611">
    <property type="component" value="Unassembled WGS sequence"/>
</dbReference>
<dbReference type="PANTHER" id="PTHR21666">
    <property type="entry name" value="PEPTIDASE-RELATED"/>
    <property type="match status" value="1"/>
</dbReference>
<protein>
    <submittedName>
        <fullName evidence="2">M23 family metallopeptidase</fullName>
    </submittedName>
</protein>
<dbReference type="SUPFAM" id="SSF51261">
    <property type="entry name" value="Duplicated hybrid motif"/>
    <property type="match status" value="1"/>
</dbReference>
<evidence type="ECO:0000313" key="2">
    <source>
        <dbReference type="EMBL" id="MBO8434068.1"/>
    </source>
</evidence>
<evidence type="ECO:0000259" key="1">
    <source>
        <dbReference type="Pfam" id="PF01551"/>
    </source>
</evidence>
<dbReference type="GO" id="GO:0004222">
    <property type="term" value="F:metalloendopeptidase activity"/>
    <property type="evidence" value="ECO:0007669"/>
    <property type="project" value="TreeGrafter"/>
</dbReference>
<comment type="caution">
    <text evidence="2">The sequence shown here is derived from an EMBL/GenBank/DDBJ whole genome shotgun (WGS) entry which is preliminary data.</text>
</comment>
<feature type="domain" description="M23ase beta-sheet core" evidence="1">
    <location>
        <begin position="140"/>
        <end position="237"/>
    </location>
</feature>
<dbReference type="InterPro" id="IPR050570">
    <property type="entry name" value="Cell_wall_metabolism_enzyme"/>
</dbReference>
<sequence>MKKTGIIGALFSLAVVVLLAGVISYVGTIRDSRESVELEANANTEPNTEVSINNTKPVYETVEEKDENVSEPKKDVEKIEEKKTVPEEKEVFLESEDYAPVSSVVTNDPSFEYPVIGEIVMDYSIDSAIFDVTLEQYRTNDSISISVAKGEDVLSSAEGTVSNIYTDIENGTTVVIDHENGWQTTYSQLDKNTAVSKGDTVLGGQKIGTVSSPSTYSVALGDHIDFAVAKNGETVDPKTVLVD</sequence>
<dbReference type="InterPro" id="IPR016047">
    <property type="entry name" value="M23ase_b-sheet_dom"/>
</dbReference>
<accession>A0A9D9DWH4</accession>
<evidence type="ECO:0000313" key="3">
    <source>
        <dbReference type="Proteomes" id="UP000823611"/>
    </source>
</evidence>
<reference evidence="2" key="2">
    <citation type="journal article" date="2021" name="PeerJ">
        <title>Extensive microbial diversity within the chicken gut microbiome revealed by metagenomics and culture.</title>
        <authorList>
            <person name="Gilroy R."/>
            <person name="Ravi A."/>
            <person name="Getino M."/>
            <person name="Pursley I."/>
            <person name="Horton D.L."/>
            <person name="Alikhan N.F."/>
            <person name="Baker D."/>
            <person name="Gharbi K."/>
            <person name="Hall N."/>
            <person name="Watson M."/>
            <person name="Adriaenssens E.M."/>
            <person name="Foster-Nyarko E."/>
            <person name="Jarju S."/>
            <person name="Secka A."/>
            <person name="Antonio M."/>
            <person name="Oren A."/>
            <person name="Chaudhuri R.R."/>
            <person name="La Ragione R."/>
            <person name="Hildebrand F."/>
            <person name="Pallen M.J."/>
        </authorList>
    </citation>
    <scope>NUCLEOTIDE SEQUENCE</scope>
    <source>
        <strain evidence="2">F6-4510</strain>
    </source>
</reference>
<dbReference type="EMBL" id="JADIMX010000038">
    <property type="protein sequence ID" value="MBO8434068.1"/>
    <property type="molecule type" value="Genomic_DNA"/>
</dbReference>
<dbReference type="PANTHER" id="PTHR21666:SF270">
    <property type="entry name" value="MUREIN HYDROLASE ACTIVATOR ENVC"/>
    <property type="match status" value="1"/>
</dbReference>
<reference evidence="2" key="1">
    <citation type="submission" date="2020-10" db="EMBL/GenBank/DDBJ databases">
        <authorList>
            <person name="Gilroy R."/>
        </authorList>
    </citation>
    <scope>NUCLEOTIDE SEQUENCE</scope>
    <source>
        <strain evidence="2">F6-4510</strain>
    </source>
</reference>
<dbReference type="AlphaFoldDB" id="A0A9D9DWH4"/>
<dbReference type="InterPro" id="IPR011055">
    <property type="entry name" value="Dup_hybrid_motif"/>
</dbReference>
<name>A0A9D9DWH4_9FIRM</name>
<dbReference type="Pfam" id="PF01551">
    <property type="entry name" value="Peptidase_M23"/>
    <property type="match status" value="1"/>
</dbReference>
<dbReference type="Gene3D" id="2.70.70.10">
    <property type="entry name" value="Glucose Permease (Domain IIA)"/>
    <property type="match status" value="1"/>
</dbReference>
<organism evidence="2 3">
    <name type="scientific">Candidatus Fimicola merdigallinarum</name>
    <dbReference type="NCBI Taxonomy" id="2840819"/>
    <lineage>
        <taxon>Bacteria</taxon>
        <taxon>Bacillati</taxon>
        <taxon>Bacillota</taxon>
        <taxon>Clostridia</taxon>
        <taxon>Lachnospirales</taxon>
        <taxon>Lachnospiraceae</taxon>
        <taxon>Lachnospiraceae incertae sedis</taxon>
        <taxon>Candidatus Fimicola</taxon>
    </lineage>
</organism>
<dbReference type="CDD" id="cd12797">
    <property type="entry name" value="M23_peptidase"/>
    <property type="match status" value="1"/>
</dbReference>
<proteinExistence type="predicted"/>